<evidence type="ECO:0000256" key="1">
    <source>
        <dbReference type="SAM" id="MobiDB-lite"/>
    </source>
</evidence>
<evidence type="ECO:0000313" key="2">
    <source>
        <dbReference type="EMBL" id="CAG2205269.1"/>
    </source>
</evidence>
<feature type="region of interest" description="Disordered" evidence="1">
    <location>
        <begin position="1"/>
        <end position="68"/>
    </location>
</feature>
<keyword evidence="3" id="KW-1185">Reference proteome</keyword>
<dbReference type="EMBL" id="CAJPWZ010001020">
    <property type="protein sequence ID" value="CAG2205269.1"/>
    <property type="molecule type" value="Genomic_DNA"/>
</dbReference>
<evidence type="ECO:0000313" key="3">
    <source>
        <dbReference type="Proteomes" id="UP000683360"/>
    </source>
</evidence>
<comment type="caution">
    <text evidence="2">The sequence shown here is derived from an EMBL/GenBank/DDBJ whole genome shotgun (WGS) entry which is preliminary data.</text>
</comment>
<sequence length="154" mass="16643">MATPTPSPASEECPSLNLMEDSGVAEPSTTGATEGTPSSTVEGPSGSECTGAPVQRQHHQQVQQKDQQFQWRHRHHHLHLRNVHLFNLMEDSGVGLSITYDDEILSADTLIGLQSSDDNRKLTVKPSSTVTISLTKVSTLVSINGNGDNIEEIT</sequence>
<proteinExistence type="predicted"/>
<name>A0A8S3R7M2_MYTED</name>
<protein>
    <submittedName>
        <fullName evidence="2">Uncharacterized protein</fullName>
    </submittedName>
</protein>
<dbReference type="OrthoDB" id="10585829at2759"/>
<feature type="compositionally biased region" description="Polar residues" evidence="1">
    <location>
        <begin position="27"/>
        <end position="42"/>
    </location>
</feature>
<dbReference type="Proteomes" id="UP000683360">
    <property type="component" value="Unassembled WGS sequence"/>
</dbReference>
<gene>
    <name evidence="2" type="ORF">MEDL_19675</name>
</gene>
<reference evidence="2" key="1">
    <citation type="submission" date="2021-03" db="EMBL/GenBank/DDBJ databases">
        <authorList>
            <person name="Bekaert M."/>
        </authorList>
    </citation>
    <scope>NUCLEOTIDE SEQUENCE</scope>
</reference>
<accession>A0A8S3R7M2</accession>
<dbReference type="AlphaFoldDB" id="A0A8S3R7M2"/>
<organism evidence="2 3">
    <name type="scientific">Mytilus edulis</name>
    <name type="common">Blue mussel</name>
    <dbReference type="NCBI Taxonomy" id="6550"/>
    <lineage>
        <taxon>Eukaryota</taxon>
        <taxon>Metazoa</taxon>
        <taxon>Spiralia</taxon>
        <taxon>Lophotrochozoa</taxon>
        <taxon>Mollusca</taxon>
        <taxon>Bivalvia</taxon>
        <taxon>Autobranchia</taxon>
        <taxon>Pteriomorphia</taxon>
        <taxon>Mytilida</taxon>
        <taxon>Mytiloidea</taxon>
        <taxon>Mytilidae</taxon>
        <taxon>Mytilinae</taxon>
        <taxon>Mytilus</taxon>
    </lineage>
</organism>